<dbReference type="AlphaFoldDB" id="A0AAE3QMR7"/>
<reference evidence="2" key="1">
    <citation type="submission" date="2023-05" db="EMBL/GenBank/DDBJ databases">
        <authorList>
            <person name="Zhang X."/>
        </authorList>
    </citation>
    <scope>NUCLEOTIDE SEQUENCE</scope>
    <source>
        <strain evidence="2">YF14B1</strain>
    </source>
</reference>
<feature type="chain" id="PRO_5042071142" evidence="1">
    <location>
        <begin position="24"/>
        <end position="133"/>
    </location>
</feature>
<keyword evidence="1" id="KW-0732">Signal</keyword>
<protein>
    <submittedName>
        <fullName evidence="2">Uncharacterized protein</fullName>
    </submittedName>
</protein>
<evidence type="ECO:0000313" key="2">
    <source>
        <dbReference type="EMBL" id="MDJ1482217.1"/>
    </source>
</evidence>
<dbReference type="RefSeq" id="WP_313981043.1">
    <property type="nucleotide sequence ID" value="NZ_JASJOS010000007.1"/>
</dbReference>
<name>A0AAE3QMR7_9BACT</name>
<evidence type="ECO:0000313" key="3">
    <source>
        <dbReference type="Proteomes" id="UP001241110"/>
    </source>
</evidence>
<dbReference type="EMBL" id="JASJOS010000007">
    <property type="protein sequence ID" value="MDJ1482217.1"/>
    <property type="molecule type" value="Genomic_DNA"/>
</dbReference>
<dbReference type="Proteomes" id="UP001241110">
    <property type="component" value="Unassembled WGS sequence"/>
</dbReference>
<proteinExistence type="predicted"/>
<gene>
    <name evidence="2" type="ORF">QNI16_17060</name>
</gene>
<dbReference type="PROSITE" id="PS51257">
    <property type="entry name" value="PROKAR_LIPOPROTEIN"/>
    <property type="match status" value="1"/>
</dbReference>
<accession>A0AAE3QMR7</accession>
<sequence>MRNILLWYFLSCILLLASCGDLSDTCISHNQYTICYYEEEGTQSIASQMLDYLPKAYPELKTNFKINKHSEEVSEYSVLIELNPSINSQKQQSILQKIADDLSANCFQNKKIRVVAVEDTDALTKGNVSVISR</sequence>
<evidence type="ECO:0000256" key="1">
    <source>
        <dbReference type="SAM" id="SignalP"/>
    </source>
</evidence>
<comment type="caution">
    <text evidence="2">The sequence shown here is derived from an EMBL/GenBank/DDBJ whole genome shotgun (WGS) entry which is preliminary data.</text>
</comment>
<organism evidence="2 3">
    <name type="scientific">Xanthocytophaga flava</name>
    <dbReference type="NCBI Taxonomy" id="3048013"/>
    <lineage>
        <taxon>Bacteria</taxon>
        <taxon>Pseudomonadati</taxon>
        <taxon>Bacteroidota</taxon>
        <taxon>Cytophagia</taxon>
        <taxon>Cytophagales</taxon>
        <taxon>Rhodocytophagaceae</taxon>
        <taxon>Xanthocytophaga</taxon>
    </lineage>
</organism>
<feature type="signal peptide" evidence="1">
    <location>
        <begin position="1"/>
        <end position="23"/>
    </location>
</feature>